<protein>
    <submittedName>
        <fullName evidence="2">Putative Fe-S oxidoreductase</fullName>
    </submittedName>
</protein>
<reference evidence="2 3" key="1">
    <citation type="journal article" date="2012" name="Genome Biol. Evol.">
        <title>Genome Sequence of the Mesophilic Thermotogales Bacterium Mesotoga prima MesG1.Ag.4.2 Reveals the Largest Thermotogales Genome To Date.</title>
        <authorList>
            <person name="Zhaxybayeva O."/>
            <person name="Swithers K.S."/>
            <person name="Foght J."/>
            <person name="Green A.G."/>
            <person name="Bruce D."/>
            <person name="Detter C."/>
            <person name="Han S."/>
            <person name="Teshima H."/>
            <person name="Han J."/>
            <person name="Woyke T."/>
            <person name="Pitluck S."/>
            <person name="Nolan M."/>
            <person name="Ivanova N."/>
            <person name="Pati A."/>
            <person name="Land M.L."/>
            <person name="Dlutek M."/>
            <person name="Doolittle W.F."/>
            <person name="Noll K.M."/>
            <person name="Nesbo C.L."/>
        </authorList>
    </citation>
    <scope>NUCLEOTIDE SEQUENCE [LARGE SCALE GENOMIC DNA]</scope>
    <source>
        <strain evidence="3">mesG1.Ag.4.2</strain>
    </source>
</reference>
<organism evidence="2 3">
    <name type="scientific">Mesotoga prima MesG1.Ag.4.2</name>
    <dbReference type="NCBI Taxonomy" id="660470"/>
    <lineage>
        <taxon>Bacteria</taxon>
        <taxon>Thermotogati</taxon>
        <taxon>Thermotogota</taxon>
        <taxon>Thermotogae</taxon>
        <taxon>Kosmotogales</taxon>
        <taxon>Kosmotogaceae</taxon>
        <taxon>Mesotoga</taxon>
    </lineage>
</organism>
<dbReference type="InterPro" id="IPR058240">
    <property type="entry name" value="rSAM_sf"/>
</dbReference>
<dbReference type="PANTHER" id="PTHR43324">
    <property type="match status" value="1"/>
</dbReference>
<dbReference type="SUPFAM" id="SSF102114">
    <property type="entry name" value="Radical SAM enzymes"/>
    <property type="match status" value="1"/>
</dbReference>
<dbReference type="SFLD" id="SFLDS00029">
    <property type="entry name" value="Radical_SAM"/>
    <property type="match status" value="1"/>
</dbReference>
<name>I2F3K3_9BACT</name>
<dbReference type="PROSITE" id="PS51918">
    <property type="entry name" value="RADICAL_SAM"/>
    <property type="match status" value="1"/>
</dbReference>
<accession>I2F3K3</accession>
<dbReference type="STRING" id="660470.Theba_0792"/>
<dbReference type="eggNOG" id="COG1031">
    <property type="taxonomic scope" value="Bacteria"/>
</dbReference>
<dbReference type="GeneID" id="87106634"/>
<dbReference type="GO" id="GO:0003824">
    <property type="term" value="F:catalytic activity"/>
    <property type="evidence" value="ECO:0007669"/>
    <property type="project" value="InterPro"/>
</dbReference>
<feature type="domain" description="Radical SAM core" evidence="1">
    <location>
        <begin position="167"/>
        <end position="429"/>
    </location>
</feature>
<dbReference type="PANTHER" id="PTHR43324:SF1">
    <property type="entry name" value="RADICAL SAM CORE DOMAIN-CONTAINING PROTEIN"/>
    <property type="match status" value="1"/>
</dbReference>
<dbReference type="HOGENOM" id="CLU_533842_0_0_0"/>
<evidence type="ECO:0000313" key="3">
    <source>
        <dbReference type="Proteomes" id="UP000002881"/>
    </source>
</evidence>
<dbReference type="InterPro" id="IPR023404">
    <property type="entry name" value="rSAM_horseshoe"/>
</dbReference>
<dbReference type="KEGG" id="mpg:Theba_0792"/>
<dbReference type="AlphaFoldDB" id="I2F3K3"/>
<dbReference type="InterPro" id="IPR007197">
    <property type="entry name" value="rSAM"/>
</dbReference>
<sequence precursor="true">MNALIIDGYTDEPAAFGVPPYISPRIRAIAGAFLLKGIETDYLTIDSVRQEGLWEKGNDYNFLIVFGGVTTSGRYIGGTPISSSEISLLLKSNSDPTKIVSGPVVSVGYTLRGGTTAFTPDFGEADYLLRDEFEIADFLDLDSGGSRYSLLNRLYPAGADVIRLHPCFPDLMVEIDISSGCERLDGYCSFCTESILYGPYEWRSIKGIVAEFEKLKQVGVKAIRFGRSANVIAYGYDRRRNTLDPSLSEELFKSARSIIQPEVFHIDNGNPIFIAHHPSESRSVIESVVRYNTVGDTISFGVESFDDEVRSLNNLGGSVQDIMFSIELMNEIGKERVEGVPKLLPGINLLYGLPGQSRNSFDIDYDELVRIQERGLLLRRINIRQTMIFPGARIFNMTRPRIDHRLFEKHKHRIRREIDAEMLKKTFPLGAIIRGVIPEFSEGMIYFGRPLGTYPILVGSPVRFEDRTDFVVIGHGMRSVTGLPVGTELNNLGEREMRFIPGIGRDRAKSLVIKRPRTREELIKIVGPETHKTLSLIKTKLGGKWL</sequence>
<dbReference type="Proteomes" id="UP000002881">
    <property type="component" value="Chromosome"/>
</dbReference>
<dbReference type="SFLD" id="SFLDG01082">
    <property type="entry name" value="B12-binding_domain_containing"/>
    <property type="match status" value="1"/>
</dbReference>
<keyword evidence="3" id="KW-1185">Reference proteome</keyword>
<dbReference type="Pfam" id="PF04055">
    <property type="entry name" value="Radical_SAM"/>
    <property type="match status" value="1"/>
</dbReference>
<evidence type="ECO:0000259" key="1">
    <source>
        <dbReference type="PROSITE" id="PS51918"/>
    </source>
</evidence>
<dbReference type="Gene3D" id="3.80.30.20">
    <property type="entry name" value="tm_1862 like domain"/>
    <property type="match status" value="1"/>
</dbReference>
<proteinExistence type="predicted"/>
<gene>
    <name evidence="2" type="ORF">Theba_0792</name>
</gene>
<dbReference type="InterPro" id="IPR006638">
    <property type="entry name" value="Elp3/MiaA/NifB-like_rSAM"/>
</dbReference>
<dbReference type="GO" id="GO:0051536">
    <property type="term" value="F:iron-sulfur cluster binding"/>
    <property type="evidence" value="ECO:0007669"/>
    <property type="project" value="InterPro"/>
</dbReference>
<dbReference type="SMART" id="SM00729">
    <property type="entry name" value="Elp3"/>
    <property type="match status" value="1"/>
</dbReference>
<dbReference type="RefSeq" id="WP_014730559.1">
    <property type="nucleotide sequence ID" value="NC_017934.1"/>
</dbReference>
<dbReference type="EMBL" id="CP003532">
    <property type="protein sequence ID" value="AFK06506.1"/>
    <property type="molecule type" value="Genomic_DNA"/>
</dbReference>
<evidence type="ECO:0000313" key="2">
    <source>
        <dbReference type="EMBL" id="AFK06506.1"/>
    </source>
</evidence>